<feature type="region of interest" description="Disordered" evidence="1">
    <location>
        <begin position="193"/>
        <end position="212"/>
    </location>
</feature>
<dbReference type="Pfam" id="PF07963">
    <property type="entry name" value="N_methyl"/>
    <property type="match status" value="1"/>
</dbReference>
<keyword evidence="2" id="KW-0812">Transmembrane</keyword>
<dbReference type="Pfam" id="PF16074">
    <property type="entry name" value="PilW"/>
    <property type="match status" value="1"/>
</dbReference>
<protein>
    <recommendedName>
        <fullName evidence="4">Prepilin-type N-terminal cleavage/methylation domain-containing protein</fullName>
    </recommendedName>
</protein>
<accession>A0A445MSB6</accession>
<proteinExistence type="predicted"/>
<feature type="compositionally biased region" description="Acidic residues" evidence="1">
    <location>
        <begin position="193"/>
        <end position="207"/>
    </location>
</feature>
<dbReference type="EMBL" id="OJIN01000035">
    <property type="protein sequence ID" value="SPD72357.1"/>
    <property type="molecule type" value="Genomic_DNA"/>
</dbReference>
<organism evidence="3">
    <name type="scientific">uncultured Desulfobacterium sp</name>
    <dbReference type="NCBI Taxonomy" id="201089"/>
    <lineage>
        <taxon>Bacteria</taxon>
        <taxon>Pseudomonadati</taxon>
        <taxon>Thermodesulfobacteriota</taxon>
        <taxon>Desulfobacteria</taxon>
        <taxon>Desulfobacterales</taxon>
        <taxon>Desulfobacteriaceae</taxon>
        <taxon>Desulfobacterium</taxon>
        <taxon>environmental samples</taxon>
    </lineage>
</organism>
<reference evidence="3" key="1">
    <citation type="submission" date="2018-01" db="EMBL/GenBank/DDBJ databases">
        <authorList>
            <person name="Regsiter A."/>
            <person name="William W."/>
        </authorList>
    </citation>
    <scope>NUCLEOTIDE SEQUENCE</scope>
    <source>
        <strain evidence="3">TRIP AH-1</strain>
    </source>
</reference>
<dbReference type="NCBIfam" id="TIGR02532">
    <property type="entry name" value="IV_pilin_GFxxxE"/>
    <property type="match status" value="1"/>
</dbReference>
<feature type="transmembrane region" description="Helical" evidence="2">
    <location>
        <begin position="6"/>
        <end position="26"/>
    </location>
</feature>
<sequence length="284" mass="30916">MISEKGFTIIEMMVAVGICGFILLAIHSVYKIHEKSYAAQGEGCSMQQNLRGAVFCMERDIRVAGYDPLASGNFGISDIGLDANGNATITFSHDDNFNGEVNNTDANGTVDNLETIRYSLYDYPTASPDGLLDLGRRYGANRHLVAENIEALGLAYAFDSAGDHDNSLDRDINGHVIWAIDLDHDNELDVNLDTDNDGDIDGDDDLAGEPLSNADNGGLSNITLSDIRAVRIWVLARGDRGEDGFVNTATYVVSNQRITPNDGLRRRLLTATVRCRNMGLQPNN</sequence>
<dbReference type="GO" id="GO:0043683">
    <property type="term" value="P:type IV pilus assembly"/>
    <property type="evidence" value="ECO:0007669"/>
    <property type="project" value="InterPro"/>
</dbReference>
<evidence type="ECO:0000256" key="2">
    <source>
        <dbReference type="SAM" id="Phobius"/>
    </source>
</evidence>
<dbReference type="InterPro" id="IPR012902">
    <property type="entry name" value="N_methyl_site"/>
</dbReference>
<name>A0A445MSB6_9BACT</name>
<dbReference type="InterPro" id="IPR032092">
    <property type="entry name" value="PilW"/>
</dbReference>
<evidence type="ECO:0000313" key="3">
    <source>
        <dbReference type="EMBL" id="SPD72357.1"/>
    </source>
</evidence>
<evidence type="ECO:0000256" key="1">
    <source>
        <dbReference type="SAM" id="MobiDB-lite"/>
    </source>
</evidence>
<keyword evidence="2" id="KW-1133">Transmembrane helix</keyword>
<evidence type="ECO:0008006" key="4">
    <source>
        <dbReference type="Google" id="ProtNLM"/>
    </source>
</evidence>
<dbReference type="AlphaFoldDB" id="A0A445MSB6"/>
<keyword evidence="2" id="KW-0472">Membrane</keyword>
<gene>
    <name evidence="3" type="ORF">PITCH_A130009</name>
</gene>